<reference evidence="2" key="1">
    <citation type="journal article" date="2014" name="Int. J. Syst. Evol. Microbiol.">
        <title>Complete genome sequence of Corynebacterium casei LMG S-19264T (=DSM 44701T), isolated from a smear-ripened cheese.</title>
        <authorList>
            <consortium name="US DOE Joint Genome Institute (JGI-PGF)"/>
            <person name="Walter F."/>
            <person name="Albersmeier A."/>
            <person name="Kalinowski J."/>
            <person name="Ruckert C."/>
        </authorList>
    </citation>
    <scope>NUCLEOTIDE SEQUENCE</scope>
    <source>
        <strain evidence="2">JCM 4391</strain>
    </source>
</reference>
<evidence type="ECO:0000256" key="1">
    <source>
        <dbReference type="SAM" id="MobiDB-lite"/>
    </source>
</evidence>
<organism evidence="2 3">
    <name type="scientific">Streptomyces lavendofoliae</name>
    <dbReference type="NCBI Taxonomy" id="67314"/>
    <lineage>
        <taxon>Bacteria</taxon>
        <taxon>Bacillati</taxon>
        <taxon>Actinomycetota</taxon>
        <taxon>Actinomycetes</taxon>
        <taxon>Kitasatosporales</taxon>
        <taxon>Streptomycetaceae</taxon>
        <taxon>Streptomyces</taxon>
    </lineage>
</organism>
<sequence length="66" mass="7055">MTTDIRRLLGTGPTTSAPGAGPGETTRRRVVAAQADLDTGPLRHLHLPDLDELRDRGVLDAHSLTD</sequence>
<dbReference type="RefSeq" id="WP_189551039.1">
    <property type="nucleotide sequence ID" value="NZ_BMTP01000006.1"/>
</dbReference>
<name>A0A918HWL6_9ACTN</name>
<reference evidence="2" key="2">
    <citation type="submission" date="2020-09" db="EMBL/GenBank/DDBJ databases">
        <authorList>
            <person name="Sun Q."/>
            <person name="Ohkuma M."/>
        </authorList>
    </citation>
    <scope>NUCLEOTIDE SEQUENCE</scope>
    <source>
        <strain evidence="2">JCM 4391</strain>
    </source>
</reference>
<gene>
    <name evidence="2" type="ORF">GCM10010274_27020</name>
</gene>
<protein>
    <submittedName>
        <fullName evidence="2">Uncharacterized protein</fullName>
    </submittedName>
</protein>
<dbReference type="Proteomes" id="UP000636661">
    <property type="component" value="Unassembled WGS sequence"/>
</dbReference>
<feature type="region of interest" description="Disordered" evidence="1">
    <location>
        <begin position="1"/>
        <end position="26"/>
    </location>
</feature>
<evidence type="ECO:0000313" key="3">
    <source>
        <dbReference type="Proteomes" id="UP000636661"/>
    </source>
</evidence>
<accession>A0A918HWL6</accession>
<dbReference type="EMBL" id="BMTP01000006">
    <property type="protein sequence ID" value="GGU38274.1"/>
    <property type="molecule type" value="Genomic_DNA"/>
</dbReference>
<feature type="compositionally biased region" description="Low complexity" evidence="1">
    <location>
        <begin position="10"/>
        <end position="19"/>
    </location>
</feature>
<evidence type="ECO:0000313" key="2">
    <source>
        <dbReference type="EMBL" id="GGU38274.1"/>
    </source>
</evidence>
<comment type="caution">
    <text evidence="2">The sequence shown here is derived from an EMBL/GenBank/DDBJ whole genome shotgun (WGS) entry which is preliminary data.</text>
</comment>
<proteinExistence type="predicted"/>
<keyword evidence="3" id="KW-1185">Reference proteome</keyword>
<dbReference type="AlphaFoldDB" id="A0A918HWL6"/>